<dbReference type="InterPro" id="IPR040858">
    <property type="entry name" value="Raf1_C"/>
</dbReference>
<dbReference type="Pfam" id="PF18087">
    <property type="entry name" value="RuBisCo_chap_C"/>
    <property type="match status" value="1"/>
</dbReference>
<evidence type="ECO:0000259" key="3">
    <source>
        <dbReference type="Pfam" id="PF18087"/>
    </source>
</evidence>
<proteinExistence type="predicted"/>
<dbReference type="InterPro" id="IPR037494">
    <property type="entry name" value="RAF1"/>
</dbReference>
<evidence type="ECO:0000313" key="6">
    <source>
        <dbReference type="EMBL" id="PNY07796.1"/>
    </source>
</evidence>
<evidence type="ECO:0000259" key="4">
    <source>
        <dbReference type="Pfam" id="PF18578"/>
    </source>
</evidence>
<evidence type="ECO:0000256" key="2">
    <source>
        <dbReference type="SAM" id="MobiDB-lite"/>
    </source>
</evidence>
<organism evidence="6 7">
    <name type="scientific">Trifolium pratense</name>
    <name type="common">Red clover</name>
    <dbReference type="NCBI Taxonomy" id="57577"/>
    <lineage>
        <taxon>Eukaryota</taxon>
        <taxon>Viridiplantae</taxon>
        <taxon>Streptophyta</taxon>
        <taxon>Embryophyta</taxon>
        <taxon>Tracheophyta</taxon>
        <taxon>Spermatophyta</taxon>
        <taxon>Magnoliopsida</taxon>
        <taxon>eudicotyledons</taxon>
        <taxon>Gunneridae</taxon>
        <taxon>Pentapetalae</taxon>
        <taxon>rosids</taxon>
        <taxon>fabids</taxon>
        <taxon>Fabales</taxon>
        <taxon>Fabaceae</taxon>
        <taxon>Papilionoideae</taxon>
        <taxon>50 kb inversion clade</taxon>
        <taxon>NPAAA clade</taxon>
        <taxon>Hologalegina</taxon>
        <taxon>IRL clade</taxon>
        <taxon>Trifolieae</taxon>
        <taxon>Trifolium</taxon>
    </lineage>
</organism>
<dbReference type="InterPro" id="IPR041358">
    <property type="entry name" value="Raf1_N"/>
</dbReference>
<feature type="compositionally biased region" description="Pro residues" evidence="2">
    <location>
        <begin position="67"/>
        <end position="76"/>
    </location>
</feature>
<feature type="domain" description="Rubisco accumulation factor 1 alpha-helical" evidence="4">
    <location>
        <begin position="154"/>
        <end position="263"/>
    </location>
</feature>
<evidence type="ECO:0000256" key="1">
    <source>
        <dbReference type="ARBA" id="ARBA00023186"/>
    </source>
</evidence>
<dbReference type="AlphaFoldDB" id="A0A2K3NXP0"/>
<dbReference type="OrthoDB" id="2017169at2759"/>
<keyword evidence="1" id="KW-0143">Chaperone</keyword>
<comment type="caution">
    <text evidence="6">The sequence shown here is derived from an EMBL/GenBank/DDBJ whole genome shotgun (WGS) entry which is preliminary data.</text>
</comment>
<feature type="domain" description="Rubisco accumulation factor 1 C-terminal" evidence="3">
    <location>
        <begin position="283"/>
        <end position="435"/>
    </location>
</feature>
<accession>A0A2K3NXP0</accession>
<dbReference type="InterPro" id="IPR040781">
    <property type="entry name" value="Raf1_HTH"/>
</dbReference>
<reference evidence="6 7" key="2">
    <citation type="journal article" date="2017" name="Front. Plant Sci.">
        <title>Gene Classification and Mining of Molecular Markers Useful in Red Clover (Trifolium pratense) Breeding.</title>
        <authorList>
            <person name="Istvanek J."/>
            <person name="Dluhosova J."/>
            <person name="Dluhos P."/>
            <person name="Patkova L."/>
            <person name="Nedelnik J."/>
            <person name="Repkova J."/>
        </authorList>
    </citation>
    <scope>NUCLEOTIDE SEQUENCE [LARGE SCALE GENOMIC DNA]</scope>
    <source>
        <strain evidence="7">cv. Tatra</strain>
        <tissue evidence="6">Young leaves</tissue>
    </source>
</reference>
<feature type="domain" description="Rubisco accumulation factor 1 helix turn helix" evidence="5">
    <location>
        <begin position="83"/>
        <end position="142"/>
    </location>
</feature>
<dbReference type="Pfam" id="PF18578">
    <property type="entry name" value="Raf1_N"/>
    <property type="match status" value="1"/>
</dbReference>
<evidence type="ECO:0008006" key="8">
    <source>
        <dbReference type="Google" id="ProtNLM"/>
    </source>
</evidence>
<sequence>MHSLSPCITSITTLNLKSLYNNNRNLLISSPSSSIHHRLKPISAVLNSSSNRKQQPQNPQKKLYQPFRPPPTPLPPKFDNLDIPARIDILANRLGVWHEYAPLITSLIREGFSSPSIEETTGISGVEQNRIIVATQVRDTLVQANTDEETLSFFDNGGAEVLYEIRLLSTSQRAAAARFLVENRCDGKGAQDLARAIKDFPSRRGEKNWESFDYTLPGDCLSYMYYRQSKEHKNPSDQRDSALELALSVAESEKAKKIVFEELNGKAEADEEEVEVVALKVPVPVVRLQIGEVAEATSVVVLPVVKAEEGVKVIFEAPTEIRNEGEFGIVVAEKGWEKWVVLPGWEPVVSVGKGGVVVSFLDARVLPWKANRWYKEEPVLVVADRNKRVVENDDGFYLVVDEGNEVGLKVQRGLILKESGVSECLGNVVLVVRPPSENNDDQLGEEDWD</sequence>
<feature type="region of interest" description="Disordered" evidence="2">
    <location>
        <begin position="46"/>
        <end position="78"/>
    </location>
</feature>
<dbReference type="GO" id="GO:0009507">
    <property type="term" value="C:chloroplast"/>
    <property type="evidence" value="ECO:0007669"/>
    <property type="project" value="TreeGrafter"/>
</dbReference>
<evidence type="ECO:0000259" key="5">
    <source>
        <dbReference type="Pfam" id="PF18579"/>
    </source>
</evidence>
<protein>
    <recommendedName>
        <fullName evidence="8">Rubisco accumulation factor 1 chloroplastic-like</fullName>
    </recommendedName>
</protein>
<feature type="compositionally biased region" description="Low complexity" evidence="2">
    <location>
        <begin position="47"/>
        <end position="66"/>
    </location>
</feature>
<dbReference type="Proteomes" id="UP000236291">
    <property type="component" value="Unassembled WGS sequence"/>
</dbReference>
<gene>
    <name evidence="6" type="ORF">L195_g004300</name>
</gene>
<dbReference type="GO" id="GO:0110102">
    <property type="term" value="P:ribulose bisphosphate carboxylase complex assembly"/>
    <property type="evidence" value="ECO:0007669"/>
    <property type="project" value="UniProtKB-ARBA"/>
</dbReference>
<evidence type="ECO:0000313" key="7">
    <source>
        <dbReference type="Proteomes" id="UP000236291"/>
    </source>
</evidence>
<reference evidence="6 7" key="1">
    <citation type="journal article" date="2014" name="Am. J. Bot.">
        <title>Genome assembly and annotation for red clover (Trifolium pratense; Fabaceae).</title>
        <authorList>
            <person name="Istvanek J."/>
            <person name="Jaros M."/>
            <person name="Krenek A."/>
            <person name="Repkova J."/>
        </authorList>
    </citation>
    <scope>NUCLEOTIDE SEQUENCE [LARGE SCALE GENOMIC DNA]</scope>
    <source>
        <strain evidence="7">cv. Tatra</strain>
        <tissue evidence="6">Young leaves</tissue>
    </source>
</reference>
<dbReference type="Pfam" id="PF18579">
    <property type="entry name" value="Raf1_HTH"/>
    <property type="match status" value="1"/>
</dbReference>
<name>A0A2K3NXP0_TRIPR</name>
<dbReference type="STRING" id="57577.A0A2K3NXP0"/>
<dbReference type="PANTHER" id="PTHR35299">
    <property type="entry name" value="RUBISCO ACCUMULATION FACTOR 1"/>
    <property type="match status" value="1"/>
</dbReference>
<dbReference type="PANTHER" id="PTHR35299:SF3">
    <property type="entry name" value="RUBISCO ACCUMULATION FACTOR 1.2, CHLOROPLASTIC"/>
    <property type="match status" value="1"/>
</dbReference>
<dbReference type="EMBL" id="ASHM01002107">
    <property type="protein sequence ID" value="PNY07796.1"/>
    <property type="molecule type" value="Genomic_DNA"/>
</dbReference>